<name>A0A2H9T3T1_9ZZZZ</name>
<reference evidence="1" key="1">
    <citation type="journal article" date="2017" name="Appl. Environ. Microbiol.">
        <title>Molecular characterization of an Endozoicomonas-like organism causing infection in king scallop Pecten maximus L.</title>
        <authorList>
            <person name="Cano I."/>
            <person name="van Aerle R."/>
            <person name="Ross S."/>
            <person name="Verner-Jeffreys D.W."/>
            <person name="Paley R.K."/>
            <person name="Rimmer G."/>
            <person name="Ryder D."/>
            <person name="Hooper P."/>
            <person name="Stone D."/>
            <person name="Feist S.W."/>
        </authorList>
    </citation>
    <scope>NUCLEOTIDE SEQUENCE</scope>
</reference>
<sequence>MNGGVVNRYLLIFLAPFLEKKGHDYSESVKNKKYIRNILGCYPMEASNLTGVNVGLCIIFLKRLIEKQGYMGR</sequence>
<proteinExistence type="predicted"/>
<evidence type="ECO:0000313" key="1">
    <source>
        <dbReference type="EMBL" id="PJE77864.1"/>
    </source>
</evidence>
<dbReference type="EMBL" id="NSIT01000340">
    <property type="protein sequence ID" value="PJE77864.1"/>
    <property type="molecule type" value="Genomic_DNA"/>
</dbReference>
<gene>
    <name evidence="1" type="ORF">CI610_03202</name>
</gene>
<protein>
    <submittedName>
        <fullName evidence="1">Uncharacterized protein</fullName>
    </submittedName>
</protein>
<organism evidence="1">
    <name type="scientific">invertebrate metagenome</name>
    <dbReference type="NCBI Taxonomy" id="1711999"/>
    <lineage>
        <taxon>unclassified sequences</taxon>
        <taxon>metagenomes</taxon>
        <taxon>organismal metagenomes</taxon>
    </lineage>
</organism>
<comment type="caution">
    <text evidence="1">The sequence shown here is derived from an EMBL/GenBank/DDBJ whole genome shotgun (WGS) entry which is preliminary data.</text>
</comment>
<dbReference type="AlphaFoldDB" id="A0A2H9T3T1"/>
<accession>A0A2H9T3T1</accession>